<sequence length="233" mass="25790">MKKALLVCMLLYAAPGVFGQVSIGVRGGFNASNIEFGGGAGETIGTGYMKPLYGWHADLMFNIPVAGRFYLQPYLRYIRKGATIRDQPWLKPDIPGLTVTWGSSMELDYLELPVNMVYKLPVGRGHLVGGVGPYVGYGLKGKYNYRLMRNGVEEAREVRKVRFSDSGGDASTIRMQPWEAGAHLSIGYEFFSTFTIAANCNIGLTDIDRGNDGRSRNQYLGLSMGFLLNREDY</sequence>
<dbReference type="InterPro" id="IPR025665">
    <property type="entry name" value="Beta-barrel_OMP_2"/>
</dbReference>
<organism evidence="3 4">
    <name type="scientific">Chitinophaga pollutisoli</name>
    <dbReference type="NCBI Taxonomy" id="3133966"/>
    <lineage>
        <taxon>Bacteria</taxon>
        <taxon>Pseudomonadati</taxon>
        <taxon>Bacteroidota</taxon>
        <taxon>Chitinophagia</taxon>
        <taxon>Chitinophagales</taxon>
        <taxon>Chitinophagaceae</taxon>
        <taxon>Chitinophaga</taxon>
    </lineage>
</organism>
<protein>
    <submittedName>
        <fullName evidence="3">Porin family protein</fullName>
    </submittedName>
</protein>
<evidence type="ECO:0000259" key="2">
    <source>
        <dbReference type="Pfam" id="PF13568"/>
    </source>
</evidence>
<feature type="domain" description="Outer membrane protein beta-barrel" evidence="2">
    <location>
        <begin position="20"/>
        <end position="208"/>
    </location>
</feature>
<dbReference type="RefSeq" id="WP_341834140.1">
    <property type="nucleotide sequence ID" value="NZ_CP149822.1"/>
</dbReference>
<keyword evidence="1" id="KW-0732">Signal</keyword>
<dbReference type="Proteomes" id="UP001485459">
    <property type="component" value="Chromosome"/>
</dbReference>
<dbReference type="EMBL" id="CP149822">
    <property type="protein sequence ID" value="WZN39137.1"/>
    <property type="molecule type" value="Genomic_DNA"/>
</dbReference>
<feature type="chain" id="PRO_5046291708" evidence="1">
    <location>
        <begin position="20"/>
        <end position="233"/>
    </location>
</feature>
<name>A0ABZ2YHA2_9BACT</name>
<feature type="signal peptide" evidence="1">
    <location>
        <begin position="1"/>
        <end position="19"/>
    </location>
</feature>
<keyword evidence="4" id="KW-1185">Reference proteome</keyword>
<accession>A0ABZ2YHA2</accession>
<proteinExistence type="predicted"/>
<dbReference type="Pfam" id="PF13568">
    <property type="entry name" value="OMP_b-brl_2"/>
    <property type="match status" value="1"/>
</dbReference>
<evidence type="ECO:0000256" key="1">
    <source>
        <dbReference type="SAM" id="SignalP"/>
    </source>
</evidence>
<gene>
    <name evidence="3" type="ORF">WJU16_14115</name>
</gene>
<evidence type="ECO:0000313" key="4">
    <source>
        <dbReference type="Proteomes" id="UP001485459"/>
    </source>
</evidence>
<evidence type="ECO:0000313" key="3">
    <source>
        <dbReference type="EMBL" id="WZN39137.1"/>
    </source>
</evidence>
<reference evidence="4" key="1">
    <citation type="submission" date="2024-03" db="EMBL/GenBank/DDBJ databases">
        <title>Chitinophaga horti sp. nov., isolated from garden soil.</title>
        <authorList>
            <person name="Lee D.S."/>
            <person name="Han D.M."/>
            <person name="Baek J.H."/>
            <person name="Choi D.G."/>
            <person name="Jeon J.H."/>
            <person name="Jeon C.O."/>
        </authorList>
    </citation>
    <scope>NUCLEOTIDE SEQUENCE [LARGE SCALE GENOMIC DNA]</scope>
    <source>
        <strain evidence="4">GPA1</strain>
    </source>
</reference>